<dbReference type="EMBL" id="JAFBCV010000007">
    <property type="protein sequence ID" value="MBM7839242.1"/>
    <property type="molecule type" value="Genomic_DNA"/>
</dbReference>
<dbReference type="InterPro" id="IPR045865">
    <property type="entry name" value="ACT-like_dom_sf"/>
</dbReference>
<dbReference type="PROSITE" id="PS00211">
    <property type="entry name" value="ABC_TRANSPORTER_1"/>
    <property type="match status" value="1"/>
</dbReference>
<evidence type="ECO:0000313" key="10">
    <source>
        <dbReference type="Proteomes" id="UP001179280"/>
    </source>
</evidence>
<keyword evidence="7" id="KW-0472">Membrane</keyword>
<dbReference type="SMART" id="SM00930">
    <property type="entry name" value="NIL"/>
    <property type="match status" value="1"/>
</dbReference>
<dbReference type="PANTHER" id="PTHR43166:SF30">
    <property type="entry name" value="METHIONINE IMPORT ATP-BINDING PROTEIN METN"/>
    <property type="match status" value="1"/>
</dbReference>
<sequence>MIVFDGVSKSFQSNKQAITALDNVNLTIETGDIYGVIGFSGAGKSTLLRCVNQLEKPTSGAVWVDGKNLATLRNGALQKEKRSIGMIFQHFNLLQSKTVFDNVAMPLRLVRTSKAEVNQRVTELLSFVGLSDKAKSYPEQLSGGQKQRIGIARALATNPSILLCDEATSALDPETTSSILQLLKKVNREYKITILLITHEMAVVREVCHKVAVMEAGKVVESGSVPAVFASPQHETTKKFVQSVIPNTVPQSVLELVKKVEADQTVLEVSVSDQQPSTTLISELTGLGVSVDLLYASMNEVQGTSFGKLYIALKGSRQELAIARTYLEESHFKVREVNKHAELVA</sequence>
<keyword evidence="2" id="KW-1003">Cell membrane</keyword>
<dbReference type="Gene3D" id="3.30.70.260">
    <property type="match status" value="1"/>
</dbReference>
<evidence type="ECO:0000256" key="4">
    <source>
        <dbReference type="ARBA" id="ARBA00022840"/>
    </source>
</evidence>
<dbReference type="Pfam" id="PF00005">
    <property type="entry name" value="ABC_tran"/>
    <property type="match status" value="1"/>
</dbReference>
<feature type="domain" description="ABC transporter" evidence="8">
    <location>
        <begin position="2"/>
        <end position="241"/>
    </location>
</feature>
<keyword evidence="1" id="KW-0813">Transport</keyword>
<dbReference type="InterPro" id="IPR050086">
    <property type="entry name" value="MetN_ABC_transporter-like"/>
</dbReference>
<dbReference type="SUPFAM" id="SSF55021">
    <property type="entry name" value="ACT-like"/>
    <property type="match status" value="1"/>
</dbReference>
<evidence type="ECO:0000256" key="2">
    <source>
        <dbReference type="ARBA" id="ARBA00022475"/>
    </source>
</evidence>
<keyword evidence="4 9" id="KW-0067">ATP-binding</keyword>
<organism evidence="9 10">
    <name type="scientific">Shouchella xiaoxiensis</name>
    <dbReference type="NCBI Taxonomy" id="766895"/>
    <lineage>
        <taxon>Bacteria</taxon>
        <taxon>Bacillati</taxon>
        <taxon>Bacillota</taxon>
        <taxon>Bacilli</taxon>
        <taxon>Bacillales</taxon>
        <taxon>Bacillaceae</taxon>
        <taxon>Shouchella</taxon>
    </lineage>
</organism>
<name>A0ABS2SUR4_9BACI</name>
<dbReference type="GO" id="GO:0005524">
    <property type="term" value="F:ATP binding"/>
    <property type="evidence" value="ECO:0007669"/>
    <property type="project" value="UniProtKB-KW"/>
</dbReference>
<protein>
    <submittedName>
        <fullName evidence="9">D-methionine transport system ATP-binding protein</fullName>
    </submittedName>
</protein>
<comment type="caution">
    <text evidence="9">The sequence shown here is derived from an EMBL/GenBank/DDBJ whole genome shotgun (WGS) entry which is preliminary data.</text>
</comment>
<evidence type="ECO:0000256" key="7">
    <source>
        <dbReference type="ARBA" id="ARBA00023136"/>
    </source>
</evidence>
<dbReference type="InterPro" id="IPR041701">
    <property type="entry name" value="MetN_ABC"/>
</dbReference>
<reference evidence="9" key="1">
    <citation type="submission" date="2021-01" db="EMBL/GenBank/DDBJ databases">
        <title>Genomic Encyclopedia of Type Strains, Phase IV (KMG-IV): sequencing the most valuable type-strain genomes for metagenomic binning, comparative biology and taxonomic classification.</title>
        <authorList>
            <person name="Goeker M."/>
        </authorList>
    </citation>
    <scope>NUCLEOTIDE SEQUENCE</scope>
    <source>
        <strain evidence="9">DSM 21943</strain>
    </source>
</reference>
<dbReference type="InterPro" id="IPR003439">
    <property type="entry name" value="ABC_transporter-like_ATP-bd"/>
</dbReference>
<dbReference type="InterPro" id="IPR018449">
    <property type="entry name" value="NIL_domain"/>
</dbReference>
<dbReference type="InterPro" id="IPR027417">
    <property type="entry name" value="P-loop_NTPase"/>
</dbReference>
<proteinExistence type="predicted"/>
<gene>
    <name evidence="9" type="ORF">JOC54_002513</name>
</gene>
<dbReference type="RefSeq" id="WP_035419374.1">
    <property type="nucleotide sequence ID" value="NZ_JAFBCV010000007.1"/>
</dbReference>
<evidence type="ECO:0000259" key="8">
    <source>
        <dbReference type="PROSITE" id="PS50893"/>
    </source>
</evidence>
<dbReference type="PANTHER" id="PTHR43166">
    <property type="entry name" value="AMINO ACID IMPORT ATP-BINDING PROTEIN"/>
    <property type="match status" value="1"/>
</dbReference>
<dbReference type="PROSITE" id="PS50893">
    <property type="entry name" value="ABC_TRANSPORTER_2"/>
    <property type="match status" value="1"/>
</dbReference>
<dbReference type="Proteomes" id="UP001179280">
    <property type="component" value="Unassembled WGS sequence"/>
</dbReference>
<keyword evidence="5" id="KW-1278">Translocase</keyword>
<dbReference type="SMART" id="SM00382">
    <property type="entry name" value="AAA"/>
    <property type="match status" value="1"/>
</dbReference>
<dbReference type="InterPro" id="IPR017871">
    <property type="entry name" value="ABC_transporter-like_CS"/>
</dbReference>
<keyword evidence="10" id="KW-1185">Reference proteome</keyword>
<evidence type="ECO:0000256" key="3">
    <source>
        <dbReference type="ARBA" id="ARBA00022741"/>
    </source>
</evidence>
<dbReference type="Gene3D" id="3.40.50.300">
    <property type="entry name" value="P-loop containing nucleotide triphosphate hydrolases"/>
    <property type="match status" value="1"/>
</dbReference>
<dbReference type="SUPFAM" id="SSF52540">
    <property type="entry name" value="P-loop containing nucleoside triphosphate hydrolases"/>
    <property type="match status" value="1"/>
</dbReference>
<evidence type="ECO:0000256" key="1">
    <source>
        <dbReference type="ARBA" id="ARBA00022448"/>
    </source>
</evidence>
<dbReference type="InterPro" id="IPR003593">
    <property type="entry name" value="AAA+_ATPase"/>
</dbReference>
<accession>A0ABS2SUR4</accession>
<evidence type="ECO:0000256" key="5">
    <source>
        <dbReference type="ARBA" id="ARBA00022967"/>
    </source>
</evidence>
<dbReference type="Pfam" id="PF09383">
    <property type="entry name" value="NIL"/>
    <property type="match status" value="1"/>
</dbReference>
<dbReference type="CDD" id="cd03258">
    <property type="entry name" value="ABC_MetN_methionine_transporter"/>
    <property type="match status" value="1"/>
</dbReference>
<evidence type="ECO:0000313" key="9">
    <source>
        <dbReference type="EMBL" id="MBM7839242.1"/>
    </source>
</evidence>
<evidence type="ECO:0000256" key="6">
    <source>
        <dbReference type="ARBA" id="ARBA00022970"/>
    </source>
</evidence>
<keyword evidence="6" id="KW-0029">Amino-acid transport</keyword>
<keyword evidence="3" id="KW-0547">Nucleotide-binding</keyword>